<evidence type="ECO:0000313" key="1">
    <source>
        <dbReference type="EMBL" id="MFD1735398.1"/>
    </source>
</evidence>
<comment type="caution">
    <text evidence="1">The sequence shown here is derived from an EMBL/GenBank/DDBJ whole genome shotgun (WGS) entry which is preliminary data.</text>
</comment>
<dbReference type="Gene3D" id="1.10.10.1150">
    <property type="entry name" value="Coenzyme PQQ synthesis protein D (PqqD)"/>
    <property type="match status" value="1"/>
</dbReference>
<dbReference type="Pfam" id="PF05402">
    <property type="entry name" value="PqqD"/>
    <property type="match status" value="1"/>
</dbReference>
<evidence type="ECO:0000313" key="2">
    <source>
        <dbReference type="Proteomes" id="UP001597214"/>
    </source>
</evidence>
<dbReference type="InterPro" id="IPR041881">
    <property type="entry name" value="PqqD_sf"/>
</dbReference>
<dbReference type="RefSeq" id="WP_377926497.1">
    <property type="nucleotide sequence ID" value="NZ_JBHUEM010000003.1"/>
</dbReference>
<reference evidence="2" key="1">
    <citation type="journal article" date="2019" name="Int. J. Syst. Evol. Microbiol.">
        <title>The Global Catalogue of Microorganisms (GCM) 10K type strain sequencing project: providing services to taxonomists for standard genome sequencing and annotation.</title>
        <authorList>
            <consortium name="The Broad Institute Genomics Platform"/>
            <consortium name="The Broad Institute Genome Sequencing Center for Infectious Disease"/>
            <person name="Wu L."/>
            <person name="Ma J."/>
        </authorList>
    </citation>
    <scope>NUCLEOTIDE SEQUENCE [LARGE SCALE GENOMIC DNA]</scope>
    <source>
        <strain evidence="2">CCUG 49339</strain>
    </source>
</reference>
<proteinExistence type="predicted"/>
<sequence>MLVSKNIFSEIRSINGRIYVSLNNDVFLLDETGYEIWKIITDDIDLKDLILEVSKIYNVDYDFISEDIKGFISSLSELNLVEIK</sequence>
<dbReference type="InterPro" id="IPR008792">
    <property type="entry name" value="PQQD"/>
</dbReference>
<dbReference type="Proteomes" id="UP001597214">
    <property type="component" value="Unassembled WGS sequence"/>
</dbReference>
<protein>
    <submittedName>
        <fullName evidence="1">PqqD family protein</fullName>
    </submittedName>
</protein>
<name>A0ABW4LKW8_9BACI</name>
<gene>
    <name evidence="1" type="ORF">ACFSCX_02365</name>
</gene>
<keyword evidence="2" id="KW-1185">Reference proteome</keyword>
<organism evidence="1 2">
    <name type="scientific">Bacillus salitolerans</name>
    <dbReference type="NCBI Taxonomy" id="1437434"/>
    <lineage>
        <taxon>Bacteria</taxon>
        <taxon>Bacillati</taxon>
        <taxon>Bacillota</taxon>
        <taxon>Bacilli</taxon>
        <taxon>Bacillales</taxon>
        <taxon>Bacillaceae</taxon>
        <taxon>Bacillus</taxon>
    </lineage>
</organism>
<accession>A0ABW4LKW8</accession>
<dbReference type="EMBL" id="JBHUEM010000003">
    <property type="protein sequence ID" value="MFD1735398.1"/>
    <property type="molecule type" value="Genomic_DNA"/>
</dbReference>